<proteinExistence type="predicted"/>
<evidence type="ECO:0000313" key="1">
    <source>
        <dbReference type="EMBL" id="MCD7454813.1"/>
    </source>
</evidence>
<dbReference type="Proteomes" id="UP000823775">
    <property type="component" value="Unassembled WGS sequence"/>
</dbReference>
<reference evidence="1 2" key="1">
    <citation type="journal article" date="2021" name="BMC Genomics">
        <title>Datura genome reveals duplications of psychoactive alkaloid biosynthetic genes and high mutation rate following tissue culture.</title>
        <authorList>
            <person name="Rajewski A."/>
            <person name="Carter-House D."/>
            <person name="Stajich J."/>
            <person name="Litt A."/>
        </authorList>
    </citation>
    <scope>NUCLEOTIDE SEQUENCE [LARGE SCALE GENOMIC DNA]</scope>
    <source>
        <strain evidence="1">AR-01</strain>
    </source>
</reference>
<sequence>MYSPQCISKISKTRVKDLSWRGALFGHQCPQLVLCQSPPIPLEPVMDVSFRDTSMVATTITSFRSCKESLLICWGFSTNNSSSVLASSSSFRDSHVGPQSPVVFNGEFRYKKWVM</sequence>
<name>A0ABS8S7A8_DATST</name>
<accession>A0ABS8S7A8</accession>
<gene>
    <name evidence="1" type="ORF">HAX54_026156</name>
</gene>
<evidence type="ECO:0000313" key="2">
    <source>
        <dbReference type="Proteomes" id="UP000823775"/>
    </source>
</evidence>
<comment type="caution">
    <text evidence="1">The sequence shown here is derived from an EMBL/GenBank/DDBJ whole genome shotgun (WGS) entry which is preliminary data.</text>
</comment>
<organism evidence="1 2">
    <name type="scientific">Datura stramonium</name>
    <name type="common">Jimsonweed</name>
    <name type="synonym">Common thornapple</name>
    <dbReference type="NCBI Taxonomy" id="4076"/>
    <lineage>
        <taxon>Eukaryota</taxon>
        <taxon>Viridiplantae</taxon>
        <taxon>Streptophyta</taxon>
        <taxon>Embryophyta</taxon>
        <taxon>Tracheophyta</taxon>
        <taxon>Spermatophyta</taxon>
        <taxon>Magnoliopsida</taxon>
        <taxon>eudicotyledons</taxon>
        <taxon>Gunneridae</taxon>
        <taxon>Pentapetalae</taxon>
        <taxon>asterids</taxon>
        <taxon>lamiids</taxon>
        <taxon>Solanales</taxon>
        <taxon>Solanaceae</taxon>
        <taxon>Solanoideae</taxon>
        <taxon>Datureae</taxon>
        <taxon>Datura</taxon>
    </lineage>
</organism>
<protein>
    <submittedName>
        <fullName evidence="1">Uncharacterized protein</fullName>
    </submittedName>
</protein>
<keyword evidence="2" id="KW-1185">Reference proteome</keyword>
<dbReference type="EMBL" id="JACEIK010000318">
    <property type="protein sequence ID" value="MCD7454813.1"/>
    <property type="molecule type" value="Genomic_DNA"/>
</dbReference>